<evidence type="ECO:0000256" key="1">
    <source>
        <dbReference type="SAM" id="MobiDB-lite"/>
    </source>
</evidence>
<dbReference type="AlphaFoldDB" id="A6I1Z8"/>
<reference evidence="2 3" key="1">
    <citation type="submission" date="2005-09" db="EMBL/GenBank/DDBJ databases">
        <authorList>
            <person name="Mural R.J."/>
            <person name="Li P.W."/>
            <person name="Adams M.D."/>
            <person name="Amanatides P.G."/>
            <person name="Baden-Tillson H."/>
            <person name="Barnstead M."/>
            <person name="Chin S.H."/>
            <person name="Dew I."/>
            <person name="Evans C.A."/>
            <person name="Ferriera S."/>
            <person name="Flanigan M."/>
            <person name="Fosler C."/>
            <person name="Glodek A."/>
            <person name="Gu Z."/>
            <person name="Holt R.A."/>
            <person name="Jennings D."/>
            <person name="Kraft C.L."/>
            <person name="Lu F."/>
            <person name="Nguyen T."/>
            <person name="Nusskern D.R."/>
            <person name="Pfannkoch C.M."/>
            <person name="Sitter C."/>
            <person name="Sutton G.G."/>
            <person name="Venter J.C."/>
            <person name="Wang Z."/>
            <person name="Woodage T."/>
            <person name="Zheng X.H."/>
            <person name="Zhong F."/>
        </authorList>
    </citation>
    <scope>NUCLEOTIDE SEQUENCE [LARGE SCALE GENOMIC DNA]</scope>
    <source>
        <strain>BN</strain>
        <strain evidence="3">Sprague-Dawley</strain>
    </source>
</reference>
<protein>
    <submittedName>
        <fullName evidence="2">RCG25606</fullName>
    </submittedName>
</protein>
<dbReference type="Proteomes" id="UP000234681">
    <property type="component" value="Chromosome 8"/>
</dbReference>
<gene>
    <name evidence="2" type="ORF">rCG_25606</name>
</gene>
<dbReference type="EMBL" id="CH473954">
    <property type="protein sequence ID" value="EDL77579.1"/>
    <property type="molecule type" value="Genomic_DNA"/>
</dbReference>
<name>A6I1Z8_RAT</name>
<feature type="non-terminal residue" evidence="2">
    <location>
        <position position="21"/>
    </location>
</feature>
<accession>A6I1Z8</accession>
<evidence type="ECO:0000313" key="2">
    <source>
        <dbReference type="EMBL" id="EDL77579.1"/>
    </source>
</evidence>
<sequence length="21" mass="2098">MNLGASMTGGKEALANGQNAY</sequence>
<proteinExistence type="predicted"/>
<evidence type="ECO:0000313" key="3">
    <source>
        <dbReference type="Proteomes" id="UP000234681"/>
    </source>
</evidence>
<feature type="region of interest" description="Disordered" evidence="1">
    <location>
        <begin position="1"/>
        <end position="21"/>
    </location>
</feature>
<organism evidence="2 3">
    <name type="scientific">Rattus norvegicus</name>
    <name type="common">Rat</name>
    <dbReference type="NCBI Taxonomy" id="10116"/>
    <lineage>
        <taxon>Eukaryota</taxon>
        <taxon>Metazoa</taxon>
        <taxon>Chordata</taxon>
        <taxon>Craniata</taxon>
        <taxon>Vertebrata</taxon>
        <taxon>Euteleostomi</taxon>
        <taxon>Mammalia</taxon>
        <taxon>Eutheria</taxon>
        <taxon>Euarchontoglires</taxon>
        <taxon>Glires</taxon>
        <taxon>Rodentia</taxon>
        <taxon>Myomorpha</taxon>
        <taxon>Muroidea</taxon>
        <taxon>Muridae</taxon>
        <taxon>Murinae</taxon>
        <taxon>Rattus</taxon>
    </lineage>
</organism>